<feature type="transmembrane region" description="Helical" evidence="6">
    <location>
        <begin position="140"/>
        <end position="157"/>
    </location>
</feature>
<sequence>VNLIMKKKVYRSRKDYMIAGVCGGIAEYFDIDSTLVRLLTVLVVLVGGAGVIAYIIAWIVIPKNPDQISDKAFKEREKVKEKIKKGAKDVIEEVKEHFESEEPSHKSEKNRRILGGLIVIAIGLIFLLNSLFPWVGWGRLWPVILIAVGITIMIQAFKKRD</sequence>
<name>X1NXF8_9ZZZZ</name>
<keyword evidence="5 6" id="KW-0472">Membrane</keyword>
<feature type="domain" description="LiaF transmembrane" evidence="8">
    <location>
        <begin position="115"/>
        <end position="157"/>
    </location>
</feature>
<evidence type="ECO:0008006" key="10">
    <source>
        <dbReference type="Google" id="ProtNLM"/>
    </source>
</evidence>
<dbReference type="InterPro" id="IPR054331">
    <property type="entry name" value="LiaF_TM"/>
</dbReference>
<evidence type="ECO:0000256" key="3">
    <source>
        <dbReference type="ARBA" id="ARBA00022692"/>
    </source>
</evidence>
<keyword evidence="3 6" id="KW-0812">Transmembrane</keyword>
<dbReference type="GO" id="GO:0005886">
    <property type="term" value="C:plasma membrane"/>
    <property type="evidence" value="ECO:0007669"/>
    <property type="project" value="UniProtKB-SubCell"/>
</dbReference>
<evidence type="ECO:0000256" key="6">
    <source>
        <dbReference type="SAM" id="Phobius"/>
    </source>
</evidence>
<dbReference type="Pfam" id="PF22570">
    <property type="entry name" value="LiaF-TM"/>
    <property type="match status" value="1"/>
</dbReference>
<keyword evidence="4 6" id="KW-1133">Transmembrane helix</keyword>
<keyword evidence="2" id="KW-1003">Cell membrane</keyword>
<dbReference type="InterPro" id="IPR052027">
    <property type="entry name" value="PspC"/>
</dbReference>
<dbReference type="PANTHER" id="PTHR33885">
    <property type="entry name" value="PHAGE SHOCK PROTEIN C"/>
    <property type="match status" value="1"/>
</dbReference>
<feature type="domain" description="Phage shock protein PspC N-terminal" evidence="7">
    <location>
        <begin position="7"/>
        <end position="63"/>
    </location>
</feature>
<proteinExistence type="predicted"/>
<feature type="transmembrane region" description="Helical" evidence="6">
    <location>
        <begin position="38"/>
        <end position="61"/>
    </location>
</feature>
<protein>
    <recommendedName>
        <fullName evidence="10">Phage shock protein PspC N-terminal domain-containing protein</fullName>
    </recommendedName>
</protein>
<evidence type="ECO:0000313" key="9">
    <source>
        <dbReference type="EMBL" id="GAI48283.1"/>
    </source>
</evidence>
<organism evidence="9">
    <name type="scientific">marine sediment metagenome</name>
    <dbReference type="NCBI Taxonomy" id="412755"/>
    <lineage>
        <taxon>unclassified sequences</taxon>
        <taxon>metagenomes</taxon>
        <taxon>ecological metagenomes</taxon>
    </lineage>
</organism>
<evidence type="ECO:0000256" key="2">
    <source>
        <dbReference type="ARBA" id="ARBA00022475"/>
    </source>
</evidence>
<feature type="transmembrane region" description="Helical" evidence="6">
    <location>
        <begin position="113"/>
        <end position="134"/>
    </location>
</feature>
<dbReference type="InterPro" id="IPR007168">
    <property type="entry name" value="Phageshock_PspC_N"/>
</dbReference>
<comment type="subcellular location">
    <subcellularLocation>
        <location evidence="1">Cell membrane</location>
        <topology evidence="1">Single-pass membrane protein</topology>
    </subcellularLocation>
</comment>
<dbReference type="EMBL" id="BARV01038506">
    <property type="protein sequence ID" value="GAI48283.1"/>
    <property type="molecule type" value="Genomic_DNA"/>
</dbReference>
<comment type="caution">
    <text evidence="9">The sequence shown here is derived from an EMBL/GenBank/DDBJ whole genome shotgun (WGS) entry which is preliminary data.</text>
</comment>
<evidence type="ECO:0000259" key="8">
    <source>
        <dbReference type="Pfam" id="PF22570"/>
    </source>
</evidence>
<evidence type="ECO:0000256" key="4">
    <source>
        <dbReference type="ARBA" id="ARBA00022989"/>
    </source>
</evidence>
<dbReference type="AlphaFoldDB" id="X1NXF8"/>
<accession>X1NXF8</accession>
<evidence type="ECO:0000256" key="5">
    <source>
        <dbReference type="ARBA" id="ARBA00023136"/>
    </source>
</evidence>
<feature type="non-terminal residue" evidence="9">
    <location>
        <position position="1"/>
    </location>
</feature>
<dbReference type="PANTHER" id="PTHR33885:SF3">
    <property type="entry name" value="PHAGE SHOCK PROTEIN C"/>
    <property type="match status" value="1"/>
</dbReference>
<evidence type="ECO:0000259" key="7">
    <source>
        <dbReference type="Pfam" id="PF04024"/>
    </source>
</evidence>
<evidence type="ECO:0000256" key="1">
    <source>
        <dbReference type="ARBA" id="ARBA00004162"/>
    </source>
</evidence>
<dbReference type="Pfam" id="PF04024">
    <property type="entry name" value="PspC"/>
    <property type="match status" value="1"/>
</dbReference>
<gene>
    <name evidence="9" type="ORF">S06H3_59294</name>
</gene>
<reference evidence="9" key="1">
    <citation type="journal article" date="2014" name="Front. Microbiol.">
        <title>High frequency of phylogenetically diverse reductive dehalogenase-homologous genes in deep subseafloor sedimentary metagenomes.</title>
        <authorList>
            <person name="Kawai M."/>
            <person name="Futagami T."/>
            <person name="Toyoda A."/>
            <person name="Takaki Y."/>
            <person name="Nishi S."/>
            <person name="Hori S."/>
            <person name="Arai W."/>
            <person name="Tsubouchi T."/>
            <person name="Morono Y."/>
            <person name="Uchiyama I."/>
            <person name="Ito T."/>
            <person name="Fujiyama A."/>
            <person name="Inagaki F."/>
            <person name="Takami H."/>
        </authorList>
    </citation>
    <scope>NUCLEOTIDE SEQUENCE</scope>
    <source>
        <strain evidence="9">Expedition CK06-06</strain>
    </source>
</reference>